<sequence length="123" mass="13924">MPRHRCKDRTLQVLTIYDDEETEGGESGKIMEEEEKLHLDVTEVSPNSIVVFTLNHTMKVKREVDDREVVVLNDTGETHNFISNQIVDLLGVKLVDIGVYGVIMGTRKVKMAREVCRGVVLTI</sequence>
<protein>
    <recommendedName>
        <fullName evidence="3">Ty3-gypsy retrotransposon protein</fullName>
    </recommendedName>
</protein>
<evidence type="ECO:0000313" key="2">
    <source>
        <dbReference type="Proteomes" id="UP000829196"/>
    </source>
</evidence>
<evidence type="ECO:0000313" key="1">
    <source>
        <dbReference type="EMBL" id="KAI0494307.1"/>
    </source>
</evidence>
<organism evidence="1 2">
    <name type="scientific">Dendrobium nobile</name>
    <name type="common">Orchid</name>
    <dbReference type="NCBI Taxonomy" id="94219"/>
    <lineage>
        <taxon>Eukaryota</taxon>
        <taxon>Viridiplantae</taxon>
        <taxon>Streptophyta</taxon>
        <taxon>Embryophyta</taxon>
        <taxon>Tracheophyta</taxon>
        <taxon>Spermatophyta</taxon>
        <taxon>Magnoliopsida</taxon>
        <taxon>Liliopsida</taxon>
        <taxon>Asparagales</taxon>
        <taxon>Orchidaceae</taxon>
        <taxon>Epidendroideae</taxon>
        <taxon>Malaxideae</taxon>
        <taxon>Dendrobiinae</taxon>
        <taxon>Dendrobium</taxon>
    </lineage>
</organism>
<dbReference type="Gene3D" id="2.40.70.10">
    <property type="entry name" value="Acid Proteases"/>
    <property type="match status" value="1"/>
</dbReference>
<gene>
    <name evidence="1" type="ORF">KFK09_024439</name>
</gene>
<keyword evidence="2" id="KW-1185">Reference proteome</keyword>
<dbReference type="InterPro" id="IPR021109">
    <property type="entry name" value="Peptidase_aspartic_dom_sf"/>
</dbReference>
<proteinExistence type="predicted"/>
<dbReference type="Proteomes" id="UP000829196">
    <property type="component" value="Unassembled WGS sequence"/>
</dbReference>
<reference evidence="1" key="1">
    <citation type="journal article" date="2022" name="Front. Genet.">
        <title>Chromosome-Scale Assembly of the Dendrobium nobile Genome Provides Insights Into the Molecular Mechanism of the Biosynthesis of the Medicinal Active Ingredient of Dendrobium.</title>
        <authorList>
            <person name="Xu Q."/>
            <person name="Niu S.-C."/>
            <person name="Li K.-L."/>
            <person name="Zheng P.-J."/>
            <person name="Zhang X.-J."/>
            <person name="Jia Y."/>
            <person name="Liu Y."/>
            <person name="Niu Y.-X."/>
            <person name="Yu L.-H."/>
            <person name="Chen D.-F."/>
            <person name="Zhang G.-Q."/>
        </authorList>
    </citation>
    <scope>NUCLEOTIDE SEQUENCE</scope>
    <source>
        <tissue evidence="1">Leaf</tissue>
    </source>
</reference>
<accession>A0A8T3AD26</accession>
<dbReference type="AlphaFoldDB" id="A0A8T3AD26"/>
<name>A0A8T3AD26_DENNO</name>
<evidence type="ECO:0008006" key="3">
    <source>
        <dbReference type="Google" id="ProtNLM"/>
    </source>
</evidence>
<dbReference type="EMBL" id="JAGYWB010000017">
    <property type="protein sequence ID" value="KAI0494307.1"/>
    <property type="molecule type" value="Genomic_DNA"/>
</dbReference>
<comment type="caution">
    <text evidence="1">The sequence shown here is derived from an EMBL/GenBank/DDBJ whole genome shotgun (WGS) entry which is preliminary data.</text>
</comment>